<dbReference type="GO" id="GO:0016491">
    <property type="term" value="F:oxidoreductase activity"/>
    <property type="evidence" value="ECO:0007669"/>
    <property type="project" value="InterPro"/>
</dbReference>
<sequence length="284" mass="32198">MASSPTARSHKIQRQAISHHPDLLCASACDVLTCSPQLNIGTADSTMASRPTDVQTILNYTSPSPNGEGLWCYILRPTPPKPWTNTMNDPRDVVIHDARGREDEFSLDRSGFEFITYPSAVPDLFDEWSIKKMYYPEVVKMLQQHTGASRVMIAGHMHRRSHPGAQTISGFTDITGPAFAVHGDRTMDSAHYLAENQLDVLPKGRRRIINVWRPIGEPVYDVPLAVLDYRTIDTVHDLVPVVVKYAAQDIETLAAFYSEKHMWYYLKNQARVTPRFWFCAKFSF</sequence>
<evidence type="ECO:0000313" key="2">
    <source>
        <dbReference type="EMBL" id="OCB87444.1"/>
    </source>
</evidence>
<dbReference type="NCBIfam" id="NF041278">
    <property type="entry name" value="CmcJ_NvfI_EfuI"/>
    <property type="match status" value="1"/>
</dbReference>
<protein>
    <submittedName>
        <fullName evidence="2">Uncharacterized protein</fullName>
    </submittedName>
</protein>
<dbReference type="EMBL" id="LNZH02000191">
    <property type="protein sequence ID" value="OCB87444.1"/>
    <property type="molecule type" value="Genomic_DNA"/>
</dbReference>
<comment type="caution">
    <text evidence="2">The sequence shown here is derived from an EMBL/GenBank/DDBJ whole genome shotgun (WGS) entry which is preliminary data.</text>
</comment>
<evidence type="ECO:0000256" key="1">
    <source>
        <dbReference type="ARBA" id="ARBA00023604"/>
    </source>
</evidence>
<name>A0A9Q5HWV0_SANBA</name>
<organism evidence="2 3">
    <name type="scientific">Sanghuangporus baumii</name>
    <name type="common">Phellinus baumii</name>
    <dbReference type="NCBI Taxonomy" id="108892"/>
    <lineage>
        <taxon>Eukaryota</taxon>
        <taxon>Fungi</taxon>
        <taxon>Dikarya</taxon>
        <taxon>Basidiomycota</taxon>
        <taxon>Agaricomycotina</taxon>
        <taxon>Agaricomycetes</taxon>
        <taxon>Hymenochaetales</taxon>
        <taxon>Hymenochaetaceae</taxon>
        <taxon>Sanghuangporus</taxon>
    </lineage>
</organism>
<comment type="similarity">
    <text evidence="1">Belongs to the asaB hydroxylase/desaturase family.</text>
</comment>
<accession>A0A9Q5HWV0</accession>
<evidence type="ECO:0000313" key="3">
    <source>
        <dbReference type="Proteomes" id="UP000757232"/>
    </source>
</evidence>
<dbReference type="OrthoDB" id="412788at2759"/>
<dbReference type="Proteomes" id="UP000757232">
    <property type="component" value="Unassembled WGS sequence"/>
</dbReference>
<dbReference type="PANTHER" id="PTHR34598">
    <property type="entry name" value="BLL6449 PROTEIN"/>
    <property type="match status" value="1"/>
</dbReference>
<proteinExistence type="inferred from homology"/>
<keyword evidence="3" id="KW-1185">Reference proteome</keyword>
<gene>
    <name evidence="2" type="ORF">A7U60_g5349</name>
</gene>
<dbReference type="AlphaFoldDB" id="A0A9Q5HWV0"/>
<reference evidence="2" key="1">
    <citation type="submission" date="2016-06" db="EMBL/GenBank/DDBJ databases">
        <title>Draft Genome sequence of the fungus Inonotus baumii.</title>
        <authorList>
            <person name="Zhu H."/>
            <person name="Lin W."/>
        </authorList>
    </citation>
    <scope>NUCLEOTIDE SEQUENCE</scope>
    <source>
        <strain evidence="2">821</strain>
    </source>
</reference>
<dbReference type="PANTHER" id="PTHR34598:SF3">
    <property type="entry name" value="OXIDOREDUCTASE AN1597"/>
    <property type="match status" value="1"/>
</dbReference>
<dbReference type="InterPro" id="IPR044053">
    <property type="entry name" value="AsaB-like"/>
</dbReference>